<evidence type="ECO:0000313" key="1">
    <source>
        <dbReference type="EMBL" id="KAH7904271.1"/>
    </source>
</evidence>
<dbReference type="EMBL" id="MU268537">
    <property type="protein sequence ID" value="KAH7904271.1"/>
    <property type="molecule type" value="Genomic_DNA"/>
</dbReference>
<protein>
    <submittedName>
        <fullName evidence="1">Uncharacterized protein</fullName>
    </submittedName>
</protein>
<name>A0ACB7ZT67_9AGAM</name>
<accession>A0ACB7ZT67</accession>
<organism evidence="1 2">
    <name type="scientific">Hygrophoropsis aurantiaca</name>
    <dbReference type="NCBI Taxonomy" id="72124"/>
    <lineage>
        <taxon>Eukaryota</taxon>
        <taxon>Fungi</taxon>
        <taxon>Dikarya</taxon>
        <taxon>Basidiomycota</taxon>
        <taxon>Agaricomycotina</taxon>
        <taxon>Agaricomycetes</taxon>
        <taxon>Agaricomycetidae</taxon>
        <taxon>Boletales</taxon>
        <taxon>Coniophorineae</taxon>
        <taxon>Hygrophoropsidaceae</taxon>
        <taxon>Hygrophoropsis</taxon>
    </lineage>
</organism>
<proteinExistence type="predicted"/>
<keyword evidence="2" id="KW-1185">Reference proteome</keyword>
<reference evidence="1" key="1">
    <citation type="journal article" date="2021" name="New Phytol.">
        <title>Evolutionary innovations through gain and loss of genes in the ectomycorrhizal Boletales.</title>
        <authorList>
            <person name="Wu G."/>
            <person name="Miyauchi S."/>
            <person name="Morin E."/>
            <person name="Kuo A."/>
            <person name="Drula E."/>
            <person name="Varga T."/>
            <person name="Kohler A."/>
            <person name="Feng B."/>
            <person name="Cao Y."/>
            <person name="Lipzen A."/>
            <person name="Daum C."/>
            <person name="Hundley H."/>
            <person name="Pangilinan J."/>
            <person name="Johnson J."/>
            <person name="Barry K."/>
            <person name="LaButti K."/>
            <person name="Ng V."/>
            <person name="Ahrendt S."/>
            <person name="Min B."/>
            <person name="Choi I.G."/>
            <person name="Park H."/>
            <person name="Plett J.M."/>
            <person name="Magnuson J."/>
            <person name="Spatafora J.W."/>
            <person name="Nagy L.G."/>
            <person name="Henrissat B."/>
            <person name="Grigoriev I.V."/>
            <person name="Yang Z.L."/>
            <person name="Xu J."/>
            <person name="Martin F.M."/>
        </authorList>
    </citation>
    <scope>NUCLEOTIDE SEQUENCE</scope>
    <source>
        <strain evidence="1">ATCC 28755</strain>
    </source>
</reference>
<evidence type="ECO:0000313" key="2">
    <source>
        <dbReference type="Proteomes" id="UP000790377"/>
    </source>
</evidence>
<comment type="caution">
    <text evidence="1">The sequence shown here is derived from an EMBL/GenBank/DDBJ whole genome shotgun (WGS) entry which is preliminary data.</text>
</comment>
<sequence length="126" mass="14318">MGKQTTRQRNRTRLSSKKIRQLGSSFDILGRCIRPTHEILGPKKIAERAISAKERQTMRRQGMSADEKRALADLREHCDYDGLEDNQGSHNYDIDVEDVLDGSEQLEISHGGGEFQALTRELMGDF</sequence>
<dbReference type="Proteomes" id="UP000790377">
    <property type="component" value="Unassembled WGS sequence"/>
</dbReference>
<gene>
    <name evidence="1" type="ORF">BJ138DRAFT_1119562</name>
</gene>